<evidence type="ECO:0000313" key="2">
    <source>
        <dbReference type="WBParaSite" id="nRc.2.0.1.t10364-RA"/>
    </source>
</evidence>
<dbReference type="AlphaFoldDB" id="A0A915I870"/>
<proteinExistence type="predicted"/>
<dbReference type="WBParaSite" id="nRc.2.0.1.t10364-RA">
    <property type="protein sequence ID" value="nRc.2.0.1.t10364-RA"/>
    <property type="gene ID" value="nRc.2.0.1.g10364"/>
</dbReference>
<sequence>MDIGSICEMSHRERSSWNENMSLRQIASQSLFNYVVALRDPRRPHEFLTNRINNGIFHGQKYLLPLVEGTRSVICAIILEITGIMVKTCQKT</sequence>
<reference evidence="2" key="1">
    <citation type="submission" date="2022-11" db="UniProtKB">
        <authorList>
            <consortium name="WormBaseParasite"/>
        </authorList>
    </citation>
    <scope>IDENTIFICATION</scope>
</reference>
<evidence type="ECO:0000313" key="1">
    <source>
        <dbReference type="Proteomes" id="UP000887565"/>
    </source>
</evidence>
<protein>
    <submittedName>
        <fullName evidence="2">Uncharacterized protein</fullName>
    </submittedName>
</protein>
<dbReference type="Proteomes" id="UP000887565">
    <property type="component" value="Unplaced"/>
</dbReference>
<name>A0A915I870_ROMCU</name>
<keyword evidence="1" id="KW-1185">Reference proteome</keyword>
<organism evidence="1 2">
    <name type="scientific">Romanomermis culicivorax</name>
    <name type="common">Nematode worm</name>
    <dbReference type="NCBI Taxonomy" id="13658"/>
    <lineage>
        <taxon>Eukaryota</taxon>
        <taxon>Metazoa</taxon>
        <taxon>Ecdysozoa</taxon>
        <taxon>Nematoda</taxon>
        <taxon>Enoplea</taxon>
        <taxon>Dorylaimia</taxon>
        <taxon>Mermithida</taxon>
        <taxon>Mermithoidea</taxon>
        <taxon>Mermithidae</taxon>
        <taxon>Romanomermis</taxon>
    </lineage>
</organism>
<accession>A0A915I870</accession>